<comment type="caution">
    <text evidence="2">The sequence shown here is derived from an EMBL/GenBank/DDBJ whole genome shotgun (WGS) entry which is preliminary data.</text>
</comment>
<reference evidence="2" key="1">
    <citation type="journal article" date="2021" name="PeerJ">
        <title>Extensive microbial diversity within the chicken gut microbiome revealed by metagenomics and culture.</title>
        <authorList>
            <person name="Gilroy R."/>
            <person name="Ravi A."/>
            <person name="Getino M."/>
            <person name="Pursley I."/>
            <person name="Horton D.L."/>
            <person name="Alikhan N.F."/>
            <person name="Baker D."/>
            <person name="Gharbi K."/>
            <person name="Hall N."/>
            <person name="Watson M."/>
            <person name="Adriaenssens E.M."/>
            <person name="Foster-Nyarko E."/>
            <person name="Jarju S."/>
            <person name="Secka A."/>
            <person name="Antonio M."/>
            <person name="Oren A."/>
            <person name="Chaudhuri R.R."/>
            <person name="La Ragione R."/>
            <person name="Hildebrand F."/>
            <person name="Pallen M.J."/>
        </authorList>
    </citation>
    <scope>NUCLEOTIDE SEQUENCE</scope>
    <source>
        <strain evidence="2">ChiBcolR8-3208</strain>
    </source>
</reference>
<dbReference type="InterPro" id="IPR013785">
    <property type="entry name" value="Aldolase_TIM"/>
</dbReference>
<evidence type="ECO:0000313" key="3">
    <source>
        <dbReference type="Proteomes" id="UP000824214"/>
    </source>
</evidence>
<dbReference type="EMBL" id="DWXZ01000004">
    <property type="protein sequence ID" value="HJB36485.1"/>
    <property type="molecule type" value="Genomic_DNA"/>
</dbReference>
<dbReference type="Proteomes" id="UP000824214">
    <property type="component" value="Unassembled WGS sequence"/>
</dbReference>
<name>A0A9D2RYY7_9FIRM</name>
<evidence type="ECO:0000313" key="2">
    <source>
        <dbReference type="EMBL" id="HJB36485.1"/>
    </source>
</evidence>
<organism evidence="2 3">
    <name type="scientific">Candidatus Acutalibacter ornithocaccae</name>
    <dbReference type="NCBI Taxonomy" id="2838416"/>
    <lineage>
        <taxon>Bacteria</taxon>
        <taxon>Bacillati</taxon>
        <taxon>Bacillota</taxon>
        <taxon>Clostridia</taxon>
        <taxon>Eubacteriales</taxon>
        <taxon>Acutalibacteraceae</taxon>
        <taxon>Acutalibacter</taxon>
    </lineage>
</organism>
<sequence length="65" mass="7168">MNAKWITPAVTAMDSQGHVDMEANKAIYDFLIEKGMDGLLLLGSIGEFFAISTPEKKRLIREALA</sequence>
<gene>
    <name evidence="2" type="ORF">H9942_00270</name>
</gene>
<dbReference type="Gene3D" id="3.20.20.70">
    <property type="entry name" value="Aldolase class I"/>
    <property type="match status" value="1"/>
</dbReference>
<dbReference type="SUPFAM" id="SSF51569">
    <property type="entry name" value="Aldolase"/>
    <property type="match status" value="1"/>
</dbReference>
<keyword evidence="1" id="KW-0456">Lyase</keyword>
<dbReference type="Pfam" id="PF00701">
    <property type="entry name" value="DHDPS"/>
    <property type="match status" value="1"/>
</dbReference>
<accession>A0A9D2RYY7</accession>
<dbReference type="InterPro" id="IPR002220">
    <property type="entry name" value="DapA-like"/>
</dbReference>
<feature type="non-terminal residue" evidence="2">
    <location>
        <position position="65"/>
    </location>
</feature>
<reference evidence="2" key="2">
    <citation type="submission" date="2021-04" db="EMBL/GenBank/DDBJ databases">
        <authorList>
            <person name="Gilroy R."/>
        </authorList>
    </citation>
    <scope>NUCLEOTIDE SEQUENCE</scope>
    <source>
        <strain evidence="2">ChiBcolR8-3208</strain>
    </source>
</reference>
<evidence type="ECO:0000256" key="1">
    <source>
        <dbReference type="ARBA" id="ARBA00023239"/>
    </source>
</evidence>
<protein>
    <submittedName>
        <fullName evidence="2">Dihydrodipicolinate synthase family protein</fullName>
    </submittedName>
</protein>
<dbReference type="GO" id="GO:0016829">
    <property type="term" value="F:lyase activity"/>
    <property type="evidence" value="ECO:0007669"/>
    <property type="project" value="UniProtKB-KW"/>
</dbReference>
<proteinExistence type="predicted"/>
<dbReference type="AlphaFoldDB" id="A0A9D2RYY7"/>